<dbReference type="AlphaFoldDB" id="A0AAN7YAW8"/>
<dbReference type="SUPFAM" id="SSF57783">
    <property type="entry name" value="Zinc beta-ribbon"/>
    <property type="match status" value="1"/>
</dbReference>
<evidence type="ECO:0000313" key="4">
    <source>
        <dbReference type="Proteomes" id="UP001309876"/>
    </source>
</evidence>
<proteinExistence type="predicted"/>
<gene>
    <name evidence="3" type="ORF">LTR05_005044</name>
</gene>
<sequence length="489" mass="54584">MPPAPIEATKSLLRTAVRTFHPLPKTIFLFDALLTYGVLHVDDMVPLFPPNTIQPKEIRALLTPLKNSRLVSVGTRTEIREGHTRSVQREYYHINYHEAVDAIKYRIVKLQDKVQDLYKQAEGQRKDWSCPRCHAEYDELSILDKIAPTGFYCERCGMTLEQNEQAILERGEHTKIRALNDQLGPFNKLLAVIDSGEVPENAFDDAWARKRPVPEQTQLLGSAHKPKWMEVSQQRNQEQRKQQATVDASAVGVSISTEKEQEERVAAEKREKQRAAAAANVLPDWYQNSTVGAVSSAVKKEEGGTSPNPLAMLKKEEEDEKKPVLSGAAAEQRNMQEDLDEYVREMERERLEQERREAQAAAEEDEDDDDDDDEEDDFEDAVPSGVNTPMSSQQPSIKQEYTPTVSRLIGNGLKRELDLDGDSVSGTDTGANTPAYAAPSSAPDAKRIKLENGIVSTKLADDQVASPAVVTNGATPQADSEEEDDFEDV</sequence>
<dbReference type="PANTHER" id="PTHR13097">
    <property type="entry name" value="TRANSCRIPTION INITIATION FACTOR IIE, ALPHA SUBUNIT"/>
    <property type="match status" value="1"/>
</dbReference>
<protein>
    <recommendedName>
        <fullName evidence="2">Transcription initiation factor IIE subunit alpha N-terminal domain-containing protein</fullName>
    </recommendedName>
</protein>
<feature type="compositionally biased region" description="Acidic residues" evidence="1">
    <location>
        <begin position="479"/>
        <end position="489"/>
    </location>
</feature>
<feature type="region of interest" description="Disordered" evidence="1">
    <location>
        <begin position="297"/>
        <end position="444"/>
    </location>
</feature>
<dbReference type="SMART" id="SM00531">
    <property type="entry name" value="TFIIE"/>
    <property type="match status" value="1"/>
</dbReference>
<feature type="compositionally biased region" description="Low complexity" evidence="1">
    <location>
        <begin position="431"/>
        <end position="443"/>
    </location>
</feature>
<comment type="caution">
    <text evidence="3">The sequence shown here is derived from an EMBL/GenBank/DDBJ whole genome shotgun (WGS) entry which is preliminary data.</text>
</comment>
<dbReference type="GO" id="GO:0005673">
    <property type="term" value="C:transcription factor TFIIE complex"/>
    <property type="evidence" value="ECO:0007669"/>
    <property type="project" value="TreeGrafter"/>
</dbReference>
<feature type="region of interest" description="Disordered" evidence="1">
    <location>
        <begin position="232"/>
        <end position="263"/>
    </location>
</feature>
<reference evidence="3 4" key="1">
    <citation type="submission" date="2023-08" db="EMBL/GenBank/DDBJ databases">
        <title>Black Yeasts Isolated from many extreme environments.</title>
        <authorList>
            <person name="Coleine C."/>
            <person name="Stajich J.E."/>
            <person name="Selbmann L."/>
        </authorList>
    </citation>
    <scope>NUCLEOTIDE SEQUENCE [LARGE SCALE GENOMIC DNA]</scope>
    <source>
        <strain evidence="3 4">CCFEE 5910</strain>
    </source>
</reference>
<dbReference type="Pfam" id="PF02002">
    <property type="entry name" value="TFIIE_alpha"/>
    <property type="match status" value="1"/>
</dbReference>
<dbReference type="InterPro" id="IPR039997">
    <property type="entry name" value="TFE"/>
</dbReference>
<dbReference type="EMBL" id="JAVRRJ010000004">
    <property type="protein sequence ID" value="KAK5085756.1"/>
    <property type="molecule type" value="Genomic_DNA"/>
</dbReference>
<name>A0AAN7YAW8_9EURO</name>
<evidence type="ECO:0000313" key="3">
    <source>
        <dbReference type="EMBL" id="KAK5085756.1"/>
    </source>
</evidence>
<evidence type="ECO:0000259" key="2">
    <source>
        <dbReference type="SMART" id="SM00531"/>
    </source>
</evidence>
<dbReference type="PANTHER" id="PTHR13097:SF7">
    <property type="entry name" value="GENERAL TRANSCRIPTION FACTOR IIE SUBUNIT 1"/>
    <property type="match status" value="1"/>
</dbReference>
<evidence type="ECO:0000256" key="1">
    <source>
        <dbReference type="SAM" id="MobiDB-lite"/>
    </source>
</evidence>
<feature type="compositionally biased region" description="Acidic residues" evidence="1">
    <location>
        <begin position="362"/>
        <end position="380"/>
    </location>
</feature>
<feature type="compositionally biased region" description="Polar residues" evidence="1">
    <location>
        <begin position="385"/>
        <end position="405"/>
    </location>
</feature>
<feature type="compositionally biased region" description="Basic and acidic residues" evidence="1">
    <location>
        <begin position="313"/>
        <end position="323"/>
    </location>
</feature>
<feature type="region of interest" description="Disordered" evidence="1">
    <location>
        <begin position="462"/>
        <end position="489"/>
    </location>
</feature>
<keyword evidence="4" id="KW-1185">Reference proteome</keyword>
<dbReference type="InterPro" id="IPR002853">
    <property type="entry name" value="TFIIE_asu"/>
</dbReference>
<feature type="compositionally biased region" description="Basic and acidic residues" evidence="1">
    <location>
        <begin position="341"/>
        <end position="358"/>
    </location>
</feature>
<feature type="domain" description="Transcription initiation factor IIE subunit alpha N-terminal" evidence="2">
    <location>
        <begin position="24"/>
        <end position="174"/>
    </location>
</feature>
<dbReference type="InterPro" id="IPR024550">
    <property type="entry name" value="TFIIEa/SarR/Rpc3_HTH_dom"/>
</dbReference>
<organism evidence="3 4">
    <name type="scientific">Lithohypha guttulata</name>
    <dbReference type="NCBI Taxonomy" id="1690604"/>
    <lineage>
        <taxon>Eukaryota</taxon>
        <taxon>Fungi</taxon>
        <taxon>Dikarya</taxon>
        <taxon>Ascomycota</taxon>
        <taxon>Pezizomycotina</taxon>
        <taxon>Eurotiomycetes</taxon>
        <taxon>Chaetothyriomycetidae</taxon>
        <taxon>Chaetothyriales</taxon>
        <taxon>Trichomeriaceae</taxon>
        <taxon>Lithohypha</taxon>
    </lineage>
</organism>
<dbReference type="Proteomes" id="UP001309876">
    <property type="component" value="Unassembled WGS sequence"/>
</dbReference>
<accession>A0AAN7YAW8</accession>
<dbReference type="GO" id="GO:0006367">
    <property type="term" value="P:transcription initiation at RNA polymerase II promoter"/>
    <property type="evidence" value="ECO:0007669"/>
    <property type="project" value="InterPro"/>
</dbReference>